<protein>
    <recommendedName>
        <fullName evidence="1">Methyltransferase type 11 domain-containing protein</fullName>
    </recommendedName>
</protein>
<name>A0ABQ3T2H5_9ACTN</name>
<dbReference type="InterPro" id="IPR013216">
    <property type="entry name" value="Methyltransf_11"/>
</dbReference>
<proteinExistence type="predicted"/>
<dbReference type="RefSeq" id="WP_237403568.1">
    <property type="nucleotide sequence ID" value="NZ_BAAATO010000022.1"/>
</dbReference>
<comment type="caution">
    <text evidence="2">The sequence shown here is derived from an EMBL/GenBank/DDBJ whole genome shotgun (WGS) entry which is preliminary data.</text>
</comment>
<dbReference type="Pfam" id="PF08241">
    <property type="entry name" value="Methyltransf_11"/>
    <property type="match status" value="1"/>
</dbReference>
<dbReference type="InterPro" id="IPR029063">
    <property type="entry name" value="SAM-dependent_MTases_sf"/>
</dbReference>
<dbReference type="Gene3D" id="3.40.50.150">
    <property type="entry name" value="Vaccinia Virus protein VP39"/>
    <property type="match status" value="1"/>
</dbReference>
<evidence type="ECO:0000259" key="1">
    <source>
        <dbReference type="Pfam" id="PF08241"/>
    </source>
</evidence>
<keyword evidence="3" id="KW-1185">Reference proteome</keyword>
<accession>A0ABQ3T2H5</accession>
<dbReference type="Proteomes" id="UP000608522">
    <property type="component" value="Unassembled WGS sequence"/>
</dbReference>
<dbReference type="CDD" id="cd02440">
    <property type="entry name" value="AdoMet_MTases"/>
    <property type="match status" value="1"/>
</dbReference>
<dbReference type="SUPFAM" id="SSF53335">
    <property type="entry name" value="S-adenosyl-L-methionine-dependent methyltransferases"/>
    <property type="match status" value="1"/>
</dbReference>
<reference evidence="3" key="1">
    <citation type="submission" date="2023-07" db="EMBL/GenBank/DDBJ databases">
        <title>Whole genome shotgun sequence of Streptomyces spororaveus NBRC 15456.</title>
        <authorList>
            <person name="Komaki H."/>
            <person name="Tamura T."/>
        </authorList>
    </citation>
    <scope>NUCLEOTIDE SEQUENCE [LARGE SCALE GENOMIC DNA]</scope>
    <source>
        <strain evidence="3">NBRC 15456</strain>
    </source>
</reference>
<sequence length="127" mass="13135">MTSAPHNYEHEQVLWDTFADGAWKDPSNSDPVLRWTQYTDHPADPGMEILGNPATALEIGSGTGTGRAAAYLAKQGVKVTAVDLSPIAVANSSERYGPSASSSCRAAAFNEAAAAASVPGLCSDEAP</sequence>
<dbReference type="EMBL" id="BNED01000002">
    <property type="protein sequence ID" value="GHI74584.1"/>
    <property type="molecule type" value="Genomic_DNA"/>
</dbReference>
<evidence type="ECO:0000313" key="2">
    <source>
        <dbReference type="EMBL" id="GHI74584.1"/>
    </source>
</evidence>
<evidence type="ECO:0000313" key="3">
    <source>
        <dbReference type="Proteomes" id="UP000608522"/>
    </source>
</evidence>
<organism evidence="2 3">
    <name type="scientific">Streptomyces spororaveus</name>
    <dbReference type="NCBI Taxonomy" id="284039"/>
    <lineage>
        <taxon>Bacteria</taxon>
        <taxon>Bacillati</taxon>
        <taxon>Actinomycetota</taxon>
        <taxon>Actinomycetes</taxon>
        <taxon>Kitasatosporales</taxon>
        <taxon>Streptomycetaceae</taxon>
        <taxon>Streptomyces</taxon>
    </lineage>
</organism>
<feature type="domain" description="Methyltransferase type 11" evidence="1">
    <location>
        <begin position="62"/>
        <end position="101"/>
    </location>
</feature>
<gene>
    <name evidence="2" type="ORF">Sspor_01450</name>
</gene>